<reference evidence="3" key="1">
    <citation type="submission" date="2020-01" db="EMBL/GenBank/DDBJ databases">
        <authorList>
            <person name="Seo Y.L."/>
        </authorList>
    </citation>
    <scope>NUCLEOTIDE SEQUENCE</scope>
    <source>
        <strain evidence="3">R11</strain>
    </source>
</reference>
<keyword evidence="4" id="KW-1185">Reference proteome</keyword>
<accession>A0A965ZLL7</accession>
<dbReference type="RefSeq" id="WP_166587832.1">
    <property type="nucleotide sequence ID" value="NZ_WWEO01000045.1"/>
</dbReference>
<dbReference type="InterPro" id="IPR023214">
    <property type="entry name" value="HAD_sf"/>
</dbReference>
<comment type="similarity">
    <text evidence="1">Belongs to the 5'(3')-deoxyribonucleotidase family.</text>
</comment>
<evidence type="ECO:0000256" key="1">
    <source>
        <dbReference type="ARBA" id="ARBA00009589"/>
    </source>
</evidence>
<reference evidence="3" key="2">
    <citation type="submission" date="2020-10" db="EMBL/GenBank/DDBJ databases">
        <title>Mucilaginibacter sp. nov., isolated from soil.</title>
        <authorList>
            <person name="Jeon C.O."/>
        </authorList>
    </citation>
    <scope>NUCLEOTIDE SEQUENCE</scope>
    <source>
        <strain evidence="3">R11</strain>
    </source>
</reference>
<dbReference type="PANTHER" id="PTHR16504">
    <property type="entry name" value="5'(3')-DEOXYRIBONUCLEOTIDASE"/>
    <property type="match status" value="1"/>
</dbReference>
<evidence type="ECO:0000256" key="2">
    <source>
        <dbReference type="PIRSR" id="PIRSR610708-1"/>
    </source>
</evidence>
<dbReference type="GO" id="GO:0009223">
    <property type="term" value="P:pyrimidine deoxyribonucleotide catabolic process"/>
    <property type="evidence" value="ECO:0007669"/>
    <property type="project" value="TreeGrafter"/>
</dbReference>
<dbReference type="Gene3D" id="1.10.40.40">
    <property type="entry name" value="Deoxyribonucleotidase, domain 2"/>
    <property type="match status" value="1"/>
</dbReference>
<dbReference type="SFLD" id="SFLDG01146">
    <property type="entry name" value="C1.2.2"/>
    <property type="match status" value="1"/>
</dbReference>
<dbReference type="EMBL" id="WWEO01000045">
    <property type="protein sequence ID" value="NCD71856.1"/>
    <property type="molecule type" value="Genomic_DNA"/>
</dbReference>
<gene>
    <name evidence="3" type="ORF">GSY63_21010</name>
</gene>
<sequence>MNISSKKKTIAVDMDGVLADVEAQFLSWYERDYGVKMTKDQLSGLTEDTAFPEKGAIHRFARTAGFFSTLPVMEGAVEAIKSLSEKFEVYIVSAAMEFPLSLSEKLKWLNTNFPFISWKNIIFCGDKSIINTDYMVDDHLKNLDNFKGKTIMFHAFHNVSYHHHTRANNWKEVVALLEKEA</sequence>
<dbReference type="Gene3D" id="3.40.50.1000">
    <property type="entry name" value="HAD superfamily/HAD-like"/>
    <property type="match status" value="1"/>
</dbReference>
<feature type="active site" description="Proton donor" evidence="2">
    <location>
        <position position="15"/>
    </location>
</feature>
<dbReference type="Pfam" id="PF06941">
    <property type="entry name" value="NT5C"/>
    <property type="match status" value="1"/>
</dbReference>
<dbReference type="InterPro" id="IPR010708">
    <property type="entry name" value="5'(3')-deoxyribonucleotidase"/>
</dbReference>
<proteinExistence type="inferred from homology"/>
<evidence type="ECO:0000313" key="3">
    <source>
        <dbReference type="EMBL" id="NCD71856.1"/>
    </source>
</evidence>
<dbReference type="SUPFAM" id="SSF56784">
    <property type="entry name" value="HAD-like"/>
    <property type="match status" value="1"/>
</dbReference>
<dbReference type="SFLD" id="SFLDG01126">
    <property type="entry name" value="C1.2:_Nucleotidase_Like"/>
    <property type="match status" value="1"/>
</dbReference>
<dbReference type="AlphaFoldDB" id="A0A965ZLL7"/>
<feature type="active site" description="Nucleophile" evidence="2">
    <location>
        <position position="13"/>
    </location>
</feature>
<organism evidence="3 4">
    <name type="scientific">Mucilaginibacter agri</name>
    <dbReference type="NCBI Taxonomy" id="2695265"/>
    <lineage>
        <taxon>Bacteria</taxon>
        <taxon>Pseudomonadati</taxon>
        <taxon>Bacteroidota</taxon>
        <taxon>Sphingobacteriia</taxon>
        <taxon>Sphingobacteriales</taxon>
        <taxon>Sphingobacteriaceae</taxon>
        <taxon>Mucilaginibacter</taxon>
    </lineage>
</organism>
<evidence type="ECO:0000313" key="4">
    <source>
        <dbReference type="Proteomes" id="UP000638732"/>
    </source>
</evidence>
<comment type="caution">
    <text evidence="3">The sequence shown here is derived from an EMBL/GenBank/DDBJ whole genome shotgun (WGS) entry which is preliminary data.</text>
</comment>
<dbReference type="GO" id="GO:0008253">
    <property type="term" value="F:5'-nucleotidase activity"/>
    <property type="evidence" value="ECO:0007669"/>
    <property type="project" value="InterPro"/>
</dbReference>
<dbReference type="Proteomes" id="UP000638732">
    <property type="component" value="Unassembled WGS sequence"/>
</dbReference>
<dbReference type="SFLD" id="SFLDS00003">
    <property type="entry name" value="Haloacid_Dehalogenase"/>
    <property type="match status" value="1"/>
</dbReference>
<protein>
    <submittedName>
        <fullName evidence="3">5'(3')-deoxyribonucleotidase</fullName>
    </submittedName>
</protein>
<dbReference type="PANTHER" id="PTHR16504:SF4">
    <property type="entry name" value="5'(3')-DEOXYRIBONUCLEOTIDASE"/>
    <property type="match status" value="1"/>
</dbReference>
<dbReference type="InterPro" id="IPR036412">
    <property type="entry name" value="HAD-like_sf"/>
</dbReference>
<name>A0A965ZLL7_9SPHI</name>